<evidence type="ECO:0000313" key="2">
    <source>
        <dbReference type="Proteomes" id="UP000034954"/>
    </source>
</evidence>
<dbReference type="EMBL" id="LAQJ01000061">
    <property type="protein sequence ID" value="KKO20808.1"/>
    <property type="molecule type" value="Genomic_DNA"/>
</dbReference>
<reference evidence="1 2" key="1">
    <citation type="journal article" date="2013" name="BMC Microbiol.">
        <title>Identification of the type II cytochrome c maturation pathway in anammox bacteria by comparative genomics.</title>
        <authorList>
            <person name="Ferousi C."/>
            <person name="Speth D.R."/>
            <person name="Reimann J."/>
            <person name="Op den Camp H.J."/>
            <person name="Allen J.W."/>
            <person name="Keltjens J.T."/>
            <person name="Jetten M.S."/>
        </authorList>
    </citation>
    <scope>NUCLEOTIDE SEQUENCE [LARGE SCALE GENOMIC DNA]</scope>
    <source>
        <strain evidence="1">RU1</strain>
    </source>
</reference>
<keyword evidence="2" id="KW-1185">Reference proteome</keyword>
<dbReference type="AlphaFoldDB" id="A0A0M2UXJ8"/>
<evidence type="ECO:0000313" key="1">
    <source>
        <dbReference type="EMBL" id="KKO20808.1"/>
    </source>
</evidence>
<organism evidence="1 2">
    <name type="scientific">Candidatus Brocadia fulgida</name>
    <dbReference type="NCBI Taxonomy" id="380242"/>
    <lineage>
        <taxon>Bacteria</taxon>
        <taxon>Pseudomonadati</taxon>
        <taxon>Planctomycetota</taxon>
        <taxon>Candidatus Brocadiia</taxon>
        <taxon>Candidatus Brocadiales</taxon>
        <taxon>Candidatus Brocadiaceae</taxon>
        <taxon>Candidatus Brocadia</taxon>
    </lineage>
</organism>
<proteinExistence type="predicted"/>
<comment type="caution">
    <text evidence="1">The sequence shown here is derived from an EMBL/GenBank/DDBJ whole genome shotgun (WGS) entry which is preliminary data.</text>
</comment>
<name>A0A0M2UXJ8_9BACT</name>
<accession>A0A0M2UXJ8</accession>
<gene>
    <name evidence="1" type="ORF">BROFUL_00464</name>
</gene>
<dbReference type="Proteomes" id="UP000034954">
    <property type="component" value="Unassembled WGS sequence"/>
</dbReference>
<protein>
    <submittedName>
        <fullName evidence="1">Uncharacterized protein</fullName>
    </submittedName>
</protein>
<sequence length="53" mass="5674">MTGKAGEEGAIVIRAIPEINRALPPVCDMAIEAQAIMFYMMKDGMNFVGAAKT</sequence>